<keyword evidence="8" id="KW-0289">Folate biosynthesis</keyword>
<evidence type="ECO:0000259" key="9">
    <source>
        <dbReference type="PROSITE" id="PS50972"/>
    </source>
</evidence>
<dbReference type="STRING" id="1391654.AKJ09_04760"/>
<evidence type="ECO:0000256" key="1">
    <source>
        <dbReference type="ARBA" id="ARBA00000012"/>
    </source>
</evidence>
<organism evidence="10 11">
    <name type="scientific">Labilithrix luteola</name>
    <dbReference type="NCBI Taxonomy" id="1391654"/>
    <lineage>
        <taxon>Bacteria</taxon>
        <taxon>Pseudomonadati</taxon>
        <taxon>Myxococcota</taxon>
        <taxon>Polyangia</taxon>
        <taxon>Polyangiales</taxon>
        <taxon>Labilitrichaceae</taxon>
        <taxon>Labilithrix</taxon>
    </lineage>
</organism>
<gene>
    <name evidence="10" type="ORF">AKJ09_04760</name>
</gene>
<comment type="pathway">
    <text evidence="3">Cofactor biosynthesis; tetrahydrofolate biosynthesis; 7,8-dihydrofolate from 2-amino-4-hydroxy-6-hydroxymethyl-7,8-dihydropteridine diphosphate and 4-aminobenzoate: step 1/2.</text>
</comment>
<dbReference type="InterPro" id="IPR000489">
    <property type="entry name" value="Pterin-binding_dom"/>
</dbReference>
<evidence type="ECO:0000256" key="2">
    <source>
        <dbReference type="ARBA" id="ARBA00001946"/>
    </source>
</evidence>
<dbReference type="GO" id="GO:0046654">
    <property type="term" value="P:tetrahydrofolate biosynthetic process"/>
    <property type="evidence" value="ECO:0007669"/>
    <property type="project" value="TreeGrafter"/>
</dbReference>
<dbReference type="AlphaFoldDB" id="A0A0K1PXG8"/>
<reference evidence="10 11" key="1">
    <citation type="submission" date="2015-08" db="EMBL/GenBank/DDBJ databases">
        <authorList>
            <person name="Babu N.S."/>
            <person name="Beckwith C.J."/>
            <person name="Beseler K.G."/>
            <person name="Brison A."/>
            <person name="Carone J.V."/>
            <person name="Caskin T.P."/>
            <person name="Diamond M."/>
            <person name="Durham M.E."/>
            <person name="Foxe J.M."/>
            <person name="Go M."/>
            <person name="Henderson B.A."/>
            <person name="Jones I.B."/>
            <person name="McGettigan J.A."/>
            <person name="Micheletti S.J."/>
            <person name="Nasrallah M.E."/>
            <person name="Ortiz D."/>
            <person name="Piller C.R."/>
            <person name="Privatt S.R."/>
            <person name="Schneider S.L."/>
            <person name="Sharp S."/>
            <person name="Smith T.C."/>
            <person name="Stanton J.D."/>
            <person name="Ullery H.E."/>
            <person name="Wilson R.J."/>
            <person name="Serrano M.G."/>
            <person name="Buck G."/>
            <person name="Lee V."/>
            <person name="Wang Y."/>
            <person name="Carvalho R."/>
            <person name="Voegtly L."/>
            <person name="Shi R."/>
            <person name="Duckworth R."/>
            <person name="Johnson A."/>
            <person name="Loviza R."/>
            <person name="Walstead R."/>
            <person name="Shah Z."/>
            <person name="Kiflezghi M."/>
            <person name="Wade K."/>
            <person name="Ball S.L."/>
            <person name="Bradley K.W."/>
            <person name="Asai D.J."/>
            <person name="Bowman C.A."/>
            <person name="Russell D.A."/>
            <person name="Pope W.H."/>
            <person name="Jacobs-Sera D."/>
            <person name="Hendrix R.W."/>
            <person name="Hatfull G.F."/>
        </authorList>
    </citation>
    <scope>NUCLEOTIDE SEQUENCE [LARGE SCALE GENOMIC DNA]</scope>
    <source>
        <strain evidence="10 11">DSM 27648</strain>
    </source>
</reference>
<dbReference type="PATRIC" id="fig|1391654.3.peg.4824"/>
<keyword evidence="6" id="KW-0479">Metal-binding</keyword>
<keyword evidence="5" id="KW-0808">Transferase</keyword>
<dbReference type="GO" id="GO:0004156">
    <property type="term" value="F:dihydropteroate synthase activity"/>
    <property type="evidence" value="ECO:0007669"/>
    <property type="project" value="UniProtKB-EC"/>
</dbReference>
<dbReference type="Gene3D" id="3.20.20.20">
    <property type="entry name" value="Dihydropteroate synthase-like"/>
    <property type="match status" value="1"/>
</dbReference>
<dbReference type="PANTHER" id="PTHR20941:SF1">
    <property type="entry name" value="FOLIC ACID SYNTHESIS PROTEIN FOL1"/>
    <property type="match status" value="1"/>
</dbReference>
<dbReference type="Proteomes" id="UP000064967">
    <property type="component" value="Chromosome"/>
</dbReference>
<dbReference type="PROSITE" id="PS00793">
    <property type="entry name" value="DHPS_2"/>
    <property type="match status" value="1"/>
</dbReference>
<proteinExistence type="predicted"/>
<protein>
    <recommendedName>
        <fullName evidence="4">dihydropteroate synthase</fullName>
        <ecNumber evidence="4">2.5.1.15</ecNumber>
    </recommendedName>
</protein>
<dbReference type="PANTHER" id="PTHR20941">
    <property type="entry name" value="FOLATE SYNTHESIS PROTEINS"/>
    <property type="match status" value="1"/>
</dbReference>
<keyword evidence="7" id="KW-0460">Magnesium</keyword>
<evidence type="ECO:0000256" key="6">
    <source>
        <dbReference type="ARBA" id="ARBA00022723"/>
    </source>
</evidence>
<evidence type="ECO:0000313" key="10">
    <source>
        <dbReference type="EMBL" id="AKU98096.1"/>
    </source>
</evidence>
<sequence length="286" mass="29778">MKTAVARRGVAIMGVCNVTPDSFSDGGRYLGRDAARAQAEELLRQGADIVDIGGESTRPGSEPVPAALQLERVLDVVRWTAERACVSIDTTSPAVAAACLDAGAHVVNDVSLLANEELASVCAGSGAALVLSHARAAQSKMDGFGGWPMSAYQDVVVDVLADWERAAARAGELGVPREALVMDPGLGFSKASRHSFELLRRTAELVAAVDVPVLVGASRKSFLTLVDRDAKPMEREGASLVAALHAARAGAAIVRVHDVRATRQALDMEVVLGTRIGHAGPDGEGV</sequence>
<dbReference type="NCBIfam" id="TIGR01496">
    <property type="entry name" value="DHPS"/>
    <property type="match status" value="1"/>
</dbReference>
<dbReference type="SUPFAM" id="SSF51717">
    <property type="entry name" value="Dihydropteroate synthetase-like"/>
    <property type="match status" value="1"/>
</dbReference>
<evidence type="ECO:0000313" key="11">
    <source>
        <dbReference type="Proteomes" id="UP000064967"/>
    </source>
</evidence>
<dbReference type="InterPro" id="IPR006390">
    <property type="entry name" value="DHP_synth_dom"/>
</dbReference>
<dbReference type="InterPro" id="IPR011005">
    <property type="entry name" value="Dihydropteroate_synth-like_sf"/>
</dbReference>
<evidence type="ECO:0000256" key="7">
    <source>
        <dbReference type="ARBA" id="ARBA00022842"/>
    </source>
</evidence>
<dbReference type="KEGG" id="llu:AKJ09_04760"/>
<dbReference type="GO" id="GO:0046656">
    <property type="term" value="P:folic acid biosynthetic process"/>
    <property type="evidence" value="ECO:0007669"/>
    <property type="project" value="UniProtKB-KW"/>
</dbReference>
<evidence type="ECO:0000256" key="8">
    <source>
        <dbReference type="ARBA" id="ARBA00022909"/>
    </source>
</evidence>
<accession>A0A0K1PXG8</accession>
<comment type="catalytic activity">
    <reaction evidence="1">
        <text>(7,8-dihydropterin-6-yl)methyl diphosphate + 4-aminobenzoate = 7,8-dihydropteroate + diphosphate</text>
        <dbReference type="Rhea" id="RHEA:19949"/>
        <dbReference type="ChEBI" id="CHEBI:17836"/>
        <dbReference type="ChEBI" id="CHEBI:17839"/>
        <dbReference type="ChEBI" id="CHEBI:33019"/>
        <dbReference type="ChEBI" id="CHEBI:72950"/>
        <dbReference type="EC" id="2.5.1.15"/>
    </reaction>
</comment>
<dbReference type="GO" id="GO:0046872">
    <property type="term" value="F:metal ion binding"/>
    <property type="evidence" value="ECO:0007669"/>
    <property type="project" value="UniProtKB-KW"/>
</dbReference>
<evidence type="ECO:0000256" key="4">
    <source>
        <dbReference type="ARBA" id="ARBA00012458"/>
    </source>
</evidence>
<evidence type="ECO:0000256" key="5">
    <source>
        <dbReference type="ARBA" id="ARBA00022679"/>
    </source>
</evidence>
<dbReference type="PROSITE" id="PS50972">
    <property type="entry name" value="PTERIN_BINDING"/>
    <property type="match status" value="1"/>
</dbReference>
<dbReference type="InterPro" id="IPR045031">
    <property type="entry name" value="DHP_synth-like"/>
</dbReference>
<keyword evidence="11" id="KW-1185">Reference proteome</keyword>
<evidence type="ECO:0000256" key="3">
    <source>
        <dbReference type="ARBA" id="ARBA00004763"/>
    </source>
</evidence>
<dbReference type="RefSeq" id="WP_205633761.1">
    <property type="nucleotide sequence ID" value="NZ_CP012333.1"/>
</dbReference>
<feature type="domain" description="Pterin-binding" evidence="9">
    <location>
        <begin position="10"/>
        <end position="267"/>
    </location>
</feature>
<dbReference type="Pfam" id="PF00809">
    <property type="entry name" value="Pterin_bind"/>
    <property type="match status" value="1"/>
</dbReference>
<dbReference type="GO" id="GO:0005829">
    <property type="term" value="C:cytosol"/>
    <property type="evidence" value="ECO:0007669"/>
    <property type="project" value="TreeGrafter"/>
</dbReference>
<dbReference type="EMBL" id="CP012333">
    <property type="protein sequence ID" value="AKU98096.1"/>
    <property type="molecule type" value="Genomic_DNA"/>
</dbReference>
<comment type="cofactor">
    <cofactor evidence="2">
        <name>Mg(2+)</name>
        <dbReference type="ChEBI" id="CHEBI:18420"/>
    </cofactor>
</comment>
<dbReference type="EC" id="2.5.1.15" evidence="4"/>
<name>A0A0K1PXG8_9BACT</name>